<feature type="topological domain" description="Cytoplasmic" evidence="14">
    <location>
        <begin position="165"/>
        <end position="172"/>
    </location>
</feature>
<comment type="subcellular location">
    <subcellularLocation>
        <location evidence="1">Cell inner membrane</location>
        <topology evidence="1">Multi-pass membrane protein</topology>
    </subcellularLocation>
    <subcellularLocation>
        <location evidence="14">Cell membrane</location>
        <topology evidence="14">Multi-pass membrane protein</topology>
    </subcellularLocation>
</comment>
<protein>
    <recommendedName>
        <fullName evidence="14">Disulfide bond formation protein B</fullName>
    </recommendedName>
    <alternativeName>
        <fullName evidence="14">Disulfide oxidoreductase</fullName>
    </alternativeName>
</protein>
<evidence type="ECO:0000256" key="14">
    <source>
        <dbReference type="HAMAP-Rule" id="MF_00286"/>
    </source>
</evidence>
<evidence type="ECO:0000256" key="1">
    <source>
        <dbReference type="ARBA" id="ARBA00004429"/>
    </source>
</evidence>
<keyword evidence="11 14" id="KW-1015">Disulfide bond</keyword>
<gene>
    <name evidence="14 16" type="primary">dsbB</name>
    <name evidence="16" type="ORF">GCM10009111_15470</name>
</gene>
<evidence type="ECO:0000256" key="11">
    <source>
        <dbReference type="ARBA" id="ARBA00023157"/>
    </source>
</evidence>
<keyword evidence="9 14" id="KW-0560">Oxidoreductase</keyword>
<evidence type="ECO:0000256" key="5">
    <source>
        <dbReference type="ARBA" id="ARBA00022519"/>
    </source>
</evidence>
<dbReference type="RefSeq" id="WP_343816782.1">
    <property type="nucleotide sequence ID" value="NZ_BAAAFA010000004.1"/>
</dbReference>
<dbReference type="HAMAP" id="MF_00286">
    <property type="entry name" value="DsbB"/>
    <property type="match status" value="1"/>
</dbReference>
<evidence type="ECO:0000256" key="8">
    <source>
        <dbReference type="ARBA" id="ARBA00022989"/>
    </source>
</evidence>
<feature type="topological domain" description="Cytoplasmic" evidence="14">
    <location>
        <begin position="1"/>
        <end position="13"/>
    </location>
</feature>
<evidence type="ECO:0000313" key="16">
    <source>
        <dbReference type="EMBL" id="GAA0816141.1"/>
    </source>
</evidence>
<evidence type="ECO:0000256" key="9">
    <source>
        <dbReference type="ARBA" id="ARBA00023002"/>
    </source>
</evidence>
<evidence type="ECO:0000256" key="10">
    <source>
        <dbReference type="ARBA" id="ARBA00023136"/>
    </source>
</evidence>
<dbReference type="NCBIfam" id="NF002485">
    <property type="entry name" value="PRK01749.1"/>
    <property type="match status" value="1"/>
</dbReference>
<feature type="transmembrane region" description="Helical" evidence="15">
    <location>
        <begin position="12"/>
        <end position="32"/>
    </location>
</feature>
<dbReference type="Proteomes" id="UP001500021">
    <property type="component" value="Unassembled WGS sequence"/>
</dbReference>
<comment type="caution">
    <text evidence="14">Lacks conserved residue(s) required for the propagation of feature annotation.</text>
</comment>
<evidence type="ECO:0000256" key="12">
    <source>
        <dbReference type="ARBA" id="ARBA00023186"/>
    </source>
</evidence>
<comment type="caution">
    <text evidence="16">The sequence shown here is derived from an EMBL/GenBank/DDBJ whole genome shotgun (WGS) entry which is preliminary data.</text>
</comment>
<evidence type="ECO:0000256" key="3">
    <source>
        <dbReference type="ARBA" id="ARBA00022448"/>
    </source>
</evidence>
<keyword evidence="8 14" id="KW-1133">Transmembrane helix</keyword>
<keyword evidence="7 14" id="KW-0249">Electron transport</keyword>
<keyword evidence="12 14" id="KW-0143">Chaperone</keyword>
<dbReference type="PANTHER" id="PTHR36570:SF2">
    <property type="entry name" value="DISULFIDE BOND FORMATION PROTEIN B"/>
    <property type="match status" value="1"/>
</dbReference>
<evidence type="ECO:0000256" key="6">
    <source>
        <dbReference type="ARBA" id="ARBA00022692"/>
    </source>
</evidence>
<feature type="disulfide bond" description="Redox-active" evidence="14">
    <location>
        <begin position="40"/>
        <end position="43"/>
    </location>
</feature>
<accession>A0ABN1L696</accession>
<keyword evidence="6 14" id="KW-0812">Transmembrane</keyword>
<keyword evidence="4 14" id="KW-1003">Cell membrane</keyword>
<comment type="similarity">
    <text evidence="2 14">Belongs to the DsbB family.</text>
</comment>
<evidence type="ECO:0000256" key="15">
    <source>
        <dbReference type="SAM" id="Phobius"/>
    </source>
</evidence>
<evidence type="ECO:0000256" key="7">
    <source>
        <dbReference type="ARBA" id="ARBA00022982"/>
    </source>
</evidence>
<keyword evidence="5" id="KW-0997">Cell inner membrane</keyword>
<evidence type="ECO:0000313" key="17">
    <source>
        <dbReference type="Proteomes" id="UP001500021"/>
    </source>
</evidence>
<proteinExistence type="inferred from homology"/>
<keyword evidence="10 14" id="KW-0472">Membrane</keyword>
<feature type="disulfide bond" description="Redox-active" evidence="14">
    <location>
        <begin position="105"/>
        <end position="131"/>
    </location>
</feature>
<dbReference type="InterPro" id="IPR003752">
    <property type="entry name" value="DiS_bond_form_DsbB/BdbC"/>
</dbReference>
<feature type="transmembrane region" description="Helical" evidence="15">
    <location>
        <begin position="146"/>
        <end position="168"/>
    </location>
</feature>
<evidence type="ECO:0000256" key="13">
    <source>
        <dbReference type="ARBA" id="ARBA00023284"/>
    </source>
</evidence>
<keyword evidence="17" id="KW-1185">Reference proteome</keyword>
<dbReference type="InterPro" id="IPR050183">
    <property type="entry name" value="DsbB"/>
</dbReference>
<comment type="function">
    <text evidence="14">Required for disulfide bond formation in some periplasmic proteins. Acts by oxidizing the DsbA protein.</text>
</comment>
<evidence type="ECO:0000256" key="2">
    <source>
        <dbReference type="ARBA" id="ARBA00008823"/>
    </source>
</evidence>
<keyword evidence="13 14" id="KW-0676">Redox-active center</keyword>
<evidence type="ECO:0000256" key="4">
    <source>
        <dbReference type="ARBA" id="ARBA00022475"/>
    </source>
</evidence>
<feature type="transmembrane region" description="Helical" evidence="15">
    <location>
        <begin position="74"/>
        <end position="92"/>
    </location>
</feature>
<reference evidence="16 17" key="1">
    <citation type="journal article" date="2019" name="Int. J. Syst. Evol. Microbiol.">
        <title>The Global Catalogue of Microorganisms (GCM) 10K type strain sequencing project: providing services to taxonomists for standard genome sequencing and annotation.</title>
        <authorList>
            <consortium name="The Broad Institute Genomics Platform"/>
            <consortium name="The Broad Institute Genome Sequencing Center for Infectious Disease"/>
            <person name="Wu L."/>
            <person name="Ma J."/>
        </authorList>
    </citation>
    <scope>NUCLEOTIDE SEQUENCE [LARGE SCALE GENOMIC DNA]</scope>
    <source>
        <strain evidence="16 17">JCM 15608</strain>
    </source>
</reference>
<sequence length="172" mass="19158">MNYLSKITTTRTPWLLLALSALGLELTALFFQYSMDLAPCIMCVYQRLAILAIVIAGIIGAAGHNNIIARVTAFSLWGTGAIWGGLIALEHIEMQSNSGSLFFSCEFIPNFPTWAPLHEWLPFLFEATGDCGEISWQFLGFSMPQWMLVIYAFYSIAFAVILLNRLVIAKKP</sequence>
<dbReference type="EMBL" id="BAAAFA010000004">
    <property type="protein sequence ID" value="GAA0816141.1"/>
    <property type="molecule type" value="Genomic_DNA"/>
</dbReference>
<dbReference type="InterPro" id="IPR023380">
    <property type="entry name" value="DsbB-like_sf"/>
</dbReference>
<feature type="topological domain" description="Periplasmic" evidence="14">
    <location>
        <begin position="31"/>
        <end position="48"/>
    </location>
</feature>
<feature type="transmembrane region" description="Helical" evidence="15">
    <location>
        <begin position="44"/>
        <end position="62"/>
    </location>
</feature>
<organism evidence="16 17">
    <name type="scientific">Colwellia asteriadis</name>
    <dbReference type="NCBI Taxonomy" id="517723"/>
    <lineage>
        <taxon>Bacteria</taxon>
        <taxon>Pseudomonadati</taxon>
        <taxon>Pseudomonadota</taxon>
        <taxon>Gammaproteobacteria</taxon>
        <taxon>Alteromonadales</taxon>
        <taxon>Colwelliaceae</taxon>
        <taxon>Colwellia</taxon>
    </lineage>
</organism>
<keyword evidence="3 14" id="KW-0813">Transport</keyword>
<dbReference type="Pfam" id="PF02600">
    <property type="entry name" value="DsbB"/>
    <property type="match status" value="1"/>
</dbReference>
<dbReference type="InterPro" id="IPR022920">
    <property type="entry name" value="Disulphide_bond_form_DsbB"/>
</dbReference>
<name>A0ABN1L696_9GAMM</name>
<dbReference type="Gene3D" id="1.20.1550.10">
    <property type="entry name" value="DsbB-like"/>
    <property type="match status" value="1"/>
</dbReference>
<dbReference type="SUPFAM" id="SSF158442">
    <property type="entry name" value="DsbB-like"/>
    <property type="match status" value="1"/>
</dbReference>
<dbReference type="PANTHER" id="PTHR36570">
    <property type="entry name" value="DISULFIDE BOND FORMATION PROTEIN B"/>
    <property type="match status" value="1"/>
</dbReference>